<keyword evidence="2 8" id="KW-0349">Heme</keyword>
<dbReference type="Proteomes" id="UP000274822">
    <property type="component" value="Unassembled WGS sequence"/>
</dbReference>
<proteinExistence type="predicted"/>
<dbReference type="GO" id="GO:0006099">
    <property type="term" value="P:tricarboxylic acid cycle"/>
    <property type="evidence" value="ECO:0007669"/>
    <property type="project" value="InterPro"/>
</dbReference>
<reference evidence="10 11" key="1">
    <citation type="journal article" date="2018" name="New Phytol.">
        <title>Phylogenomics of Endogonaceae and evolution of mycorrhizas within Mucoromycota.</title>
        <authorList>
            <person name="Chang Y."/>
            <person name="Desiro A."/>
            <person name="Na H."/>
            <person name="Sandor L."/>
            <person name="Lipzen A."/>
            <person name="Clum A."/>
            <person name="Barry K."/>
            <person name="Grigoriev I.V."/>
            <person name="Martin F.M."/>
            <person name="Stajich J.E."/>
            <person name="Smith M.E."/>
            <person name="Bonito G."/>
            <person name="Spatafora J.W."/>
        </authorList>
    </citation>
    <scope>NUCLEOTIDE SEQUENCE [LARGE SCALE GENOMIC DNA]</scope>
    <source>
        <strain evidence="10 11">AD002</strain>
    </source>
</reference>
<dbReference type="GO" id="GO:0005739">
    <property type="term" value="C:mitochondrion"/>
    <property type="evidence" value="ECO:0007669"/>
    <property type="project" value="GOC"/>
</dbReference>
<keyword evidence="5 9" id="KW-1133">Transmembrane helix</keyword>
<dbReference type="InterPro" id="IPR000701">
    <property type="entry name" value="SuccDH_FuR_B_TM-su"/>
</dbReference>
<dbReference type="SUPFAM" id="SSF81343">
    <property type="entry name" value="Fumarate reductase respiratory complex transmembrane subunits"/>
    <property type="match status" value="1"/>
</dbReference>
<feature type="transmembrane region" description="Helical" evidence="9">
    <location>
        <begin position="12"/>
        <end position="35"/>
    </location>
</feature>
<name>A0A433Q815_9FUNG</name>
<dbReference type="AlphaFoldDB" id="A0A433Q815"/>
<evidence type="ECO:0000256" key="3">
    <source>
        <dbReference type="ARBA" id="ARBA00022692"/>
    </source>
</evidence>
<evidence type="ECO:0008006" key="12">
    <source>
        <dbReference type="Google" id="ProtNLM"/>
    </source>
</evidence>
<dbReference type="GO" id="GO:0046872">
    <property type="term" value="F:metal ion binding"/>
    <property type="evidence" value="ECO:0007669"/>
    <property type="project" value="UniProtKB-KW"/>
</dbReference>
<keyword evidence="4 8" id="KW-0479">Metal-binding</keyword>
<dbReference type="Gene3D" id="1.20.1300.10">
    <property type="entry name" value="Fumarate reductase/succinate dehydrogenase, transmembrane subunit"/>
    <property type="match status" value="1"/>
</dbReference>
<protein>
    <recommendedName>
        <fullName evidence="12">Succinate dehydrogenase cytochrome b560 subunit</fullName>
    </recommendedName>
</protein>
<comment type="cofactor">
    <cofactor evidence="8">
        <name>heme</name>
        <dbReference type="ChEBI" id="CHEBI:30413"/>
    </cofactor>
    <text evidence="8">The heme is bound between the two transmembrane subunits.</text>
</comment>
<evidence type="ECO:0000313" key="10">
    <source>
        <dbReference type="EMBL" id="RUS25934.1"/>
    </source>
</evidence>
<dbReference type="InterPro" id="IPR014314">
    <property type="entry name" value="Succ_DH_cytb556"/>
</dbReference>
<dbReference type="GO" id="GO:0016020">
    <property type="term" value="C:membrane"/>
    <property type="evidence" value="ECO:0007669"/>
    <property type="project" value="UniProtKB-SubCell"/>
</dbReference>
<dbReference type="InterPro" id="IPR034804">
    <property type="entry name" value="SQR/QFR_C/D"/>
</dbReference>
<sequence>MSDAVRITGSTLARGLLLIGIQLNSASLVFTIAVLPVTAKVGAKAMLVFLFIYHSLGSIRHLVWDSRYALTLKGVYTSGYAVLTETVLDSLYLATI</sequence>
<comment type="caution">
    <text evidence="10">The sequence shown here is derived from an EMBL/GenBank/DDBJ whole genome shotgun (WGS) entry which is preliminary data.</text>
</comment>
<evidence type="ECO:0000256" key="7">
    <source>
        <dbReference type="ARBA" id="ARBA00023136"/>
    </source>
</evidence>
<keyword evidence="7 9" id="KW-0472">Membrane</keyword>
<organism evidence="10 11">
    <name type="scientific">Jimgerdemannia flammicorona</name>
    <dbReference type="NCBI Taxonomy" id="994334"/>
    <lineage>
        <taxon>Eukaryota</taxon>
        <taxon>Fungi</taxon>
        <taxon>Fungi incertae sedis</taxon>
        <taxon>Mucoromycota</taxon>
        <taxon>Mucoromycotina</taxon>
        <taxon>Endogonomycetes</taxon>
        <taxon>Endogonales</taxon>
        <taxon>Endogonaceae</taxon>
        <taxon>Jimgerdemannia</taxon>
    </lineage>
</organism>
<evidence type="ECO:0000256" key="4">
    <source>
        <dbReference type="ARBA" id="ARBA00022723"/>
    </source>
</evidence>
<evidence type="ECO:0000256" key="6">
    <source>
        <dbReference type="ARBA" id="ARBA00023004"/>
    </source>
</evidence>
<dbReference type="PANTHER" id="PTHR10978">
    <property type="entry name" value="SUCCINATE DEHYDROGENASE CYTOCHROME B560 SUBUNIT"/>
    <property type="match status" value="1"/>
</dbReference>
<dbReference type="Pfam" id="PF01127">
    <property type="entry name" value="Sdh_cyt"/>
    <property type="match status" value="1"/>
</dbReference>
<evidence type="ECO:0000256" key="2">
    <source>
        <dbReference type="ARBA" id="ARBA00022617"/>
    </source>
</evidence>
<dbReference type="PIRSF" id="PIRSF000178">
    <property type="entry name" value="SDH_cyt_b560"/>
    <property type="match status" value="1"/>
</dbReference>
<dbReference type="PANTHER" id="PTHR10978:SF5">
    <property type="entry name" value="SUCCINATE DEHYDROGENASE CYTOCHROME B560 SUBUNIT, MITOCHONDRIAL"/>
    <property type="match status" value="1"/>
</dbReference>
<dbReference type="GO" id="GO:0006121">
    <property type="term" value="P:mitochondrial electron transport, succinate to ubiquinone"/>
    <property type="evidence" value="ECO:0007669"/>
    <property type="project" value="TreeGrafter"/>
</dbReference>
<dbReference type="GO" id="GO:0009055">
    <property type="term" value="F:electron transfer activity"/>
    <property type="evidence" value="ECO:0007669"/>
    <property type="project" value="InterPro"/>
</dbReference>
<keyword evidence="11" id="KW-1185">Reference proteome</keyword>
<keyword evidence="6 8" id="KW-0408">Iron</keyword>
<evidence type="ECO:0000256" key="8">
    <source>
        <dbReference type="PIRSR" id="PIRSR000178-1"/>
    </source>
</evidence>
<gene>
    <name evidence="10" type="ORF">BC938DRAFT_471442</name>
</gene>
<evidence type="ECO:0000313" key="11">
    <source>
        <dbReference type="Proteomes" id="UP000274822"/>
    </source>
</evidence>
<dbReference type="EMBL" id="RBNJ01011623">
    <property type="protein sequence ID" value="RUS25934.1"/>
    <property type="molecule type" value="Genomic_DNA"/>
</dbReference>
<accession>A0A433Q815</accession>
<feature type="binding site" description="axial binding residue" evidence="8">
    <location>
        <position position="54"/>
    </location>
    <ligand>
        <name>heme</name>
        <dbReference type="ChEBI" id="CHEBI:30413"/>
        <note>ligand shared with second transmembrane subunit</note>
    </ligand>
    <ligandPart>
        <name>Fe</name>
        <dbReference type="ChEBI" id="CHEBI:18248"/>
    </ligandPart>
</feature>
<comment type="subcellular location">
    <subcellularLocation>
        <location evidence="1">Membrane</location>
    </subcellularLocation>
</comment>
<evidence type="ECO:0000256" key="5">
    <source>
        <dbReference type="ARBA" id="ARBA00022989"/>
    </source>
</evidence>
<evidence type="ECO:0000256" key="1">
    <source>
        <dbReference type="ARBA" id="ARBA00004370"/>
    </source>
</evidence>
<feature type="transmembrane region" description="Helical" evidence="9">
    <location>
        <begin position="41"/>
        <end position="63"/>
    </location>
</feature>
<keyword evidence="3 9" id="KW-0812">Transmembrane</keyword>
<evidence type="ECO:0000256" key="9">
    <source>
        <dbReference type="SAM" id="Phobius"/>
    </source>
</evidence>